<evidence type="ECO:0000313" key="1">
    <source>
        <dbReference type="EMBL" id="QOX64707.1"/>
    </source>
</evidence>
<reference evidence="1" key="1">
    <citation type="submission" date="2019-08" db="EMBL/GenBank/DDBJ databases">
        <title>Genome sequence of Clostridiales bacterium MT110.</title>
        <authorList>
            <person name="Cao J."/>
        </authorList>
    </citation>
    <scope>NUCLEOTIDE SEQUENCE</scope>
    <source>
        <strain evidence="1">MT110</strain>
    </source>
</reference>
<name>A0ACD1AE27_9FIRM</name>
<keyword evidence="2" id="KW-1185">Reference proteome</keyword>
<gene>
    <name evidence="1" type="ORF">FRZ06_15820</name>
</gene>
<evidence type="ECO:0000313" key="2">
    <source>
        <dbReference type="Proteomes" id="UP000594014"/>
    </source>
</evidence>
<dbReference type="EMBL" id="CP042469">
    <property type="protein sequence ID" value="QOX64707.1"/>
    <property type="molecule type" value="Genomic_DNA"/>
</dbReference>
<proteinExistence type="predicted"/>
<sequence>MDQNFHNLIMVNHSLLQKRVLNALAQDGLTPGQPKVLDYLSNHDGSIQKDIAHGCQIDPATLTGILERMEDKGLVKREAKEGNRRSSYVYLTESGRVKSEKVKQVFLEQESELFQGIGQEEQTQLIRTLYKIFCNMTEPEVNQ</sequence>
<dbReference type="Proteomes" id="UP000594014">
    <property type="component" value="Chromosome"/>
</dbReference>
<organism evidence="1 2">
    <name type="scientific">Anoxybacterium hadale</name>
    <dbReference type="NCBI Taxonomy" id="3408580"/>
    <lineage>
        <taxon>Bacteria</taxon>
        <taxon>Bacillati</taxon>
        <taxon>Bacillota</taxon>
        <taxon>Clostridia</taxon>
        <taxon>Peptostreptococcales</taxon>
        <taxon>Anaerovoracaceae</taxon>
        <taxon>Anoxybacterium</taxon>
    </lineage>
</organism>
<protein>
    <submittedName>
        <fullName evidence="1">MarR family transcriptional regulator</fullName>
    </submittedName>
</protein>
<accession>A0ACD1AE27</accession>